<dbReference type="Proteomes" id="UP000319257">
    <property type="component" value="Unassembled WGS sequence"/>
</dbReference>
<evidence type="ECO:0000256" key="5">
    <source>
        <dbReference type="HAMAP-Rule" id="MF_03223"/>
    </source>
</evidence>
<evidence type="ECO:0000313" key="8">
    <source>
        <dbReference type="Proteomes" id="UP000319257"/>
    </source>
</evidence>
<feature type="binding site" evidence="5">
    <location>
        <position position="125"/>
    </location>
    <ligand>
        <name>S-adenosyl-L-methionine</name>
        <dbReference type="ChEBI" id="CHEBI:59789"/>
    </ligand>
</feature>
<feature type="region of interest" description="Disordered" evidence="6">
    <location>
        <begin position="149"/>
        <end position="170"/>
    </location>
</feature>
<reference evidence="7 8" key="1">
    <citation type="submission" date="2019-06" db="EMBL/GenBank/DDBJ databases">
        <title>Draft genome sequence of the filamentous fungus Phialemoniopsis curvata isolated from diesel fuel.</title>
        <authorList>
            <person name="Varaljay V.A."/>
            <person name="Lyon W.J."/>
            <person name="Crouch A.L."/>
            <person name="Drake C.E."/>
            <person name="Hollomon J.M."/>
            <person name="Nadeau L.J."/>
            <person name="Nunn H.S."/>
            <person name="Stevenson B.S."/>
            <person name="Bojanowski C.L."/>
            <person name="Crookes-Goodson W.J."/>
        </authorList>
    </citation>
    <scope>NUCLEOTIDE SEQUENCE [LARGE SCALE GENOMIC DNA]</scope>
    <source>
        <strain evidence="7 8">D216</strain>
    </source>
</reference>
<proteinExistence type="inferred from homology"/>
<dbReference type="InParanoid" id="A0A507BPY2"/>
<comment type="caution">
    <text evidence="7">The sequence shown here is derived from an EMBL/GenBank/DDBJ whole genome shotgun (WGS) entry which is preliminary data.</text>
</comment>
<feature type="binding site" evidence="5">
    <location>
        <begin position="103"/>
        <end position="105"/>
    </location>
    <ligand>
        <name>S-adenosyl-L-methionine</name>
        <dbReference type="ChEBI" id="CHEBI:59789"/>
    </ligand>
</feature>
<dbReference type="PANTHER" id="PTHR14614">
    <property type="entry name" value="HEPATOCELLULAR CARCINOMA-ASSOCIATED ANTIGEN"/>
    <property type="match status" value="1"/>
</dbReference>
<dbReference type="PROSITE" id="PS51560">
    <property type="entry name" value="SAM_MT_NNT1"/>
    <property type="match status" value="1"/>
</dbReference>
<feature type="binding site" evidence="5">
    <location>
        <position position="181"/>
    </location>
    <ligand>
        <name>S-adenosyl-L-methionine</name>
        <dbReference type="ChEBI" id="CHEBI:59789"/>
    </ligand>
</feature>
<dbReference type="GO" id="GO:0016279">
    <property type="term" value="F:protein-lysine N-methyltransferase activity"/>
    <property type="evidence" value="ECO:0007669"/>
    <property type="project" value="UniProtKB-UniRule"/>
</dbReference>
<dbReference type="GO" id="GO:0005737">
    <property type="term" value="C:cytoplasm"/>
    <property type="evidence" value="ECO:0007669"/>
    <property type="project" value="UniProtKB-SubCell"/>
</dbReference>
<dbReference type="AlphaFoldDB" id="A0A507BPY2"/>
<feature type="region of interest" description="Disordered" evidence="6">
    <location>
        <begin position="1"/>
        <end position="49"/>
    </location>
</feature>
<dbReference type="InterPro" id="IPR019410">
    <property type="entry name" value="Methyltransf_16"/>
</dbReference>
<sequence length="314" mass="34829">MPAEQDPARDPATAAAAAEDVVVVEEDPSTGDLFADPEDYYPPTPPPKQESYTLRSGERVTLHLVGSSPLEAHHLWNGSRVLADYFEADPAGTVRGRTVLELGAGAGLPSLVAAVLGARKVVVTDFPDPELVATMWKNVDGVEDLVLAGQKQKQQQQQQQGTGGGDGDRRQTALVADGHVWGADPAPLLAHLDDDDDDGLSPAPLPVRKFDVLILADLLFRHSEHGNMLRSVRTTMRRRAESAAYVFFTSYRPWLREKDLRFFELAREQGFLVDQVLERRMDRPLFENDPGDEEVLKTVTGWRLRWPEGEWDES</sequence>
<keyword evidence="3 5" id="KW-0808">Transferase</keyword>
<dbReference type="EC" id="2.1.1.-" evidence="5"/>
<feature type="binding site" evidence="5">
    <location>
        <position position="216"/>
    </location>
    <ligand>
        <name>S-adenosyl-L-methionine</name>
        <dbReference type="ChEBI" id="CHEBI:59789"/>
    </ligand>
</feature>
<dbReference type="OrthoDB" id="46564at2759"/>
<comment type="function">
    <text evidence="5">S-adenosyl-L-methionine-dependent protein methyltransferase that trimethylates the N-terminal glycine 'Gly-2' of elongation factor 1-alpha, before also catalyzing the mono- and dimethylation of 'Lys-3'.</text>
</comment>
<dbReference type="STRING" id="1093900.A0A507BPY2"/>
<dbReference type="EMBL" id="SKBQ01000106">
    <property type="protein sequence ID" value="TPX18888.1"/>
    <property type="molecule type" value="Genomic_DNA"/>
</dbReference>
<organism evidence="7 8">
    <name type="scientific">Thyridium curvatum</name>
    <dbReference type="NCBI Taxonomy" id="1093900"/>
    <lineage>
        <taxon>Eukaryota</taxon>
        <taxon>Fungi</taxon>
        <taxon>Dikarya</taxon>
        <taxon>Ascomycota</taxon>
        <taxon>Pezizomycotina</taxon>
        <taxon>Sordariomycetes</taxon>
        <taxon>Sordariomycetidae</taxon>
        <taxon>Thyridiales</taxon>
        <taxon>Thyridiaceae</taxon>
        <taxon>Thyridium</taxon>
    </lineage>
</organism>
<accession>A0A507BPY2</accession>
<feature type="compositionally biased region" description="Low complexity" evidence="6">
    <location>
        <begin position="149"/>
        <end position="160"/>
    </location>
</feature>
<evidence type="ECO:0000256" key="2">
    <source>
        <dbReference type="ARBA" id="ARBA00022603"/>
    </source>
</evidence>
<dbReference type="GO" id="GO:0071885">
    <property type="term" value="F:N-terminal protein N-methyltransferase activity"/>
    <property type="evidence" value="ECO:0007669"/>
    <property type="project" value="UniProtKB-UniRule"/>
</dbReference>
<dbReference type="InterPro" id="IPR025784">
    <property type="entry name" value="EFM7"/>
</dbReference>
<comment type="similarity">
    <text evidence="5">Belongs to the class I-like SAM-binding methyltransferase superfamily. EFM7 family.</text>
</comment>
<keyword evidence="1 5" id="KW-0963">Cytoplasm</keyword>
<dbReference type="Gene3D" id="3.40.50.150">
    <property type="entry name" value="Vaccinia Virus protein VP39"/>
    <property type="match status" value="1"/>
</dbReference>
<dbReference type="Pfam" id="PF10294">
    <property type="entry name" value="Methyltransf_16"/>
    <property type="match status" value="1"/>
</dbReference>
<protein>
    <recommendedName>
        <fullName evidence="5">Protein N-terminal and lysine N-methyltransferase EFM7</fullName>
        <ecNumber evidence="5">2.1.1.-</ecNumber>
    </recommendedName>
    <alternativeName>
        <fullName evidence="5">Elongation factor methyltransferase 7</fullName>
    </alternativeName>
</protein>
<gene>
    <name evidence="5" type="primary">EFM7</name>
    <name evidence="7" type="ORF">E0L32_011440</name>
</gene>
<evidence type="ECO:0000256" key="3">
    <source>
        <dbReference type="ARBA" id="ARBA00022679"/>
    </source>
</evidence>
<feature type="binding site" evidence="5">
    <location>
        <position position="76"/>
    </location>
    <ligand>
        <name>S-adenosyl-L-methionine</name>
        <dbReference type="ChEBI" id="CHEBI:59789"/>
    </ligand>
</feature>
<dbReference type="InterPro" id="IPR029063">
    <property type="entry name" value="SAM-dependent_MTases_sf"/>
</dbReference>
<feature type="compositionally biased region" description="Low complexity" evidence="6">
    <location>
        <begin position="10"/>
        <end position="21"/>
    </location>
</feature>
<dbReference type="SUPFAM" id="SSF53335">
    <property type="entry name" value="S-adenosyl-L-methionine-dependent methyltransferases"/>
    <property type="match status" value="1"/>
</dbReference>
<keyword evidence="8" id="KW-1185">Reference proteome</keyword>
<keyword evidence="4 5" id="KW-0949">S-adenosyl-L-methionine</keyword>
<evidence type="ECO:0000256" key="6">
    <source>
        <dbReference type="SAM" id="MobiDB-lite"/>
    </source>
</evidence>
<dbReference type="FunCoup" id="A0A507BPY2">
    <property type="interactions" value="143"/>
</dbReference>
<comment type="subcellular location">
    <subcellularLocation>
        <location evidence="5">Cytoplasm</location>
    </subcellularLocation>
</comment>
<keyword evidence="2 5" id="KW-0489">Methyltransferase</keyword>
<evidence type="ECO:0000313" key="7">
    <source>
        <dbReference type="EMBL" id="TPX18888.1"/>
    </source>
</evidence>
<feature type="compositionally biased region" description="Acidic residues" evidence="6">
    <location>
        <begin position="22"/>
        <end position="39"/>
    </location>
</feature>
<evidence type="ECO:0000256" key="1">
    <source>
        <dbReference type="ARBA" id="ARBA00022490"/>
    </source>
</evidence>
<dbReference type="GO" id="GO:0032259">
    <property type="term" value="P:methylation"/>
    <property type="evidence" value="ECO:0007669"/>
    <property type="project" value="UniProtKB-KW"/>
</dbReference>
<dbReference type="HAMAP" id="MF_03223">
    <property type="entry name" value="Methyltr_EFM7"/>
    <property type="match status" value="1"/>
</dbReference>
<name>A0A507BPY2_9PEZI</name>
<evidence type="ECO:0000256" key="4">
    <source>
        <dbReference type="ARBA" id="ARBA00022691"/>
    </source>
</evidence>
<dbReference type="PANTHER" id="PTHR14614:SF10">
    <property type="entry name" value="PROTEIN N-TERMINAL AND LYSINE N-METHYLTRANSFERASE EFM7"/>
    <property type="match status" value="1"/>
</dbReference>